<accession>A0A9P7H7F7</accession>
<evidence type="ECO:0000313" key="1">
    <source>
        <dbReference type="EMBL" id="KAG5663966.1"/>
    </source>
</evidence>
<protein>
    <submittedName>
        <fullName evidence="1">Uncharacterized protein</fullName>
    </submittedName>
</protein>
<dbReference type="Proteomes" id="UP000782241">
    <property type="component" value="Unassembled WGS sequence"/>
</dbReference>
<dbReference type="EMBL" id="JAGPUO010000003">
    <property type="protein sequence ID" value="KAG5663966.1"/>
    <property type="molecule type" value="Genomic_DNA"/>
</dbReference>
<comment type="caution">
    <text evidence="1">The sequence shown here is derived from an EMBL/GenBank/DDBJ whole genome shotgun (WGS) entry which is preliminary data.</text>
</comment>
<evidence type="ECO:0000313" key="2">
    <source>
        <dbReference type="Proteomes" id="UP000782241"/>
    </source>
</evidence>
<proteinExistence type="predicted"/>
<organism evidence="1 2">
    <name type="scientific">Fusarium avenaceum</name>
    <dbReference type="NCBI Taxonomy" id="40199"/>
    <lineage>
        <taxon>Eukaryota</taxon>
        <taxon>Fungi</taxon>
        <taxon>Dikarya</taxon>
        <taxon>Ascomycota</taxon>
        <taxon>Pezizomycotina</taxon>
        <taxon>Sordariomycetes</taxon>
        <taxon>Hypocreomycetidae</taxon>
        <taxon>Hypocreales</taxon>
        <taxon>Nectriaceae</taxon>
        <taxon>Fusarium</taxon>
        <taxon>Fusarium tricinctum species complex</taxon>
    </lineage>
</organism>
<reference evidence="1" key="1">
    <citation type="submission" date="2021-04" db="EMBL/GenBank/DDBJ databases">
        <title>Draft genome of Fusarium avenaceum strain F156N33, isolated from an atmospheric sample in Virginia.</title>
        <authorList>
            <person name="Yang S."/>
            <person name="Vinatzer B.A."/>
            <person name="Coleman J."/>
        </authorList>
    </citation>
    <scope>NUCLEOTIDE SEQUENCE</scope>
    <source>
        <strain evidence="1">F156N33</strain>
    </source>
</reference>
<dbReference type="AlphaFoldDB" id="A0A9P7H7F7"/>
<sequence>MTLRFDIRCVECAQEYALYEMYQAFGTLAEENDSEAKCNEKGCPHDRMFQALYCPLHIVSYIVGAHPRPWTAENRNLISQQLKTDTLWDVDKSSNFGLFLERHKGPNAPRFFAIDLEGYLVSKPPVVEQAAAVIVEQTLSVVFNINIDNPRLVNDKPESLDAGEFHDNLLSFGKRDYWHYNKNTLSGHLLNPTQAAIVIKNSGITVNDYLLVWHKTFADASALRHVLLQAGFDGILPPDSHIIRLPSLFRYNIDLPEGVLCSLEFLFSALFPNHPLRLSHHDALIDSKKAVLMALMAERLCKGQDTADLQELNPDSSCSTL</sequence>
<gene>
    <name evidence="1" type="ORF">KAF25_006551</name>
</gene>
<name>A0A9P7H7F7_9HYPO</name>
<keyword evidence="2" id="KW-1185">Reference proteome</keyword>